<evidence type="ECO:0000256" key="1">
    <source>
        <dbReference type="ARBA" id="ARBA00022741"/>
    </source>
</evidence>
<comment type="caution">
    <text evidence="5">The sequence shown here is derived from an EMBL/GenBank/DDBJ whole genome shotgun (WGS) entry which is preliminary data.</text>
</comment>
<organism evidence="5 6">
    <name type="scientific">Cyclospora cayetanensis</name>
    <dbReference type="NCBI Taxonomy" id="88456"/>
    <lineage>
        <taxon>Eukaryota</taxon>
        <taxon>Sar</taxon>
        <taxon>Alveolata</taxon>
        <taxon>Apicomplexa</taxon>
        <taxon>Conoidasida</taxon>
        <taxon>Coccidia</taxon>
        <taxon>Eucoccidiorida</taxon>
        <taxon>Eimeriorina</taxon>
        <taxon>Eimeriidae</taxon>
        <taxon>Cyclospora</taxon>
    </lineage>
</organism>
<dbReference type="VEuPathDB" id="ToxoDB:LOC34620684"/>
<dbReference type="InterPro" id="IPR015760">
    <property type="entry name" value="TIF_IF2"/>
</dbReference>
<dbReference type="InterPro" id="IPR036925">
    <property type="entry name" value="TIF_IF2_dom3_sf"/>
</dbReference>
<dbReference type="PANTHER" id="PTHR43381:SF5">
    <property type="entry name" value="TR-TYPE G DOMAIN-CONTAINING PROTEIN"/>
    <property type="match status" value="1"/>
</dbReference>
<dbReference type="PROSITE" id="PS51722">
    <property type="entry name" value="G_TR_2"/>
    <property type="match status" value="1"/>
</dbReference>
<keyword evidence="2" id="KW-0342">GTP-binding</keyword>
<dbReference type="AlphaFoldDB" id="A0A1D3D6L7"/>
<feature type="domain" description="Tr-type G" evidence="4">
    <location>
        <begin position="309"/>
        <end position="467"/>
    </location>
</feature>
<dbReference type="Pfam" id="PF11987">
    <property type="entry name" value="IF-2"/>
    <property type="match status" value="1"/>
</dbReference>
<dbReference type="EMBL" id="JROU02000521">
    <property type="protein sequence ID" value="OEH79060.1"/>
    <property type="molecule type" value="Genomic_DNA"/>
</dbReference>
<feature type="region of interest" description="Disordered" evidence="3">
    <location>
        <begin position="1"/>
        <end position="39"/>
    </location>
</feature>
<gene>
    <name evidence="5" type="ORF">cyc_04103</name>
</gene>
<accession>A0A1D3D6L7</accession>
<dbReference type="GO" id="GO:0003746">
    <property type="term" value="F:translation elongation factor activity"/>
    <property type="evidence" value="ECO:0007669"/>
    <property type="project" value="UniProtKB-KW"/>
</dbReference>
<keyword evidence="1" id="KW-0547">Nucleotide-binding</keyword>
<name>A0A1D3D6L7_9EIME</name>
<dbReference type="CDD" id="cd01887">
    <property type="entry name" value="IF2_eIF5B"/>
    <property type="match status" value="1"/>
</dbReference>
<dbReference type="GO" id="GO:0003743">
    <property type="term" value="F:translation initiation factor activity"/>
    <property type="evidence" value="ECO:0007669"/>
    <property type="project" value="TreeGrafter"/>
</dbReference>
<keyword evidence="5" id="KW-0251">Elongation factor</keyword>
<feature type="region of interest" description="Disordered" evidence="3">
    <location>
        <begin position="669"/>
        <end position="689"/>
    </location>
</feature>
<dbReference type="GO" id="GO:0003924">
    <property type="term" value="F:GTPase activity"/>
    <property type="evidence" value="ECO:0007669"/>
    <property type="project" value="InterPro"/>
</dbReference>
<proteinExistence type="predicted"/>
<dbReference type="SUPFAM" id="SSF52540">
    <property type="entry name" value="P-loop containing nucleoside triphosphate hydrolases"/>
    <property type="match status" value="1"/>
</dbReference>
<evidence type="ECO:0000256" key="3">
    <source>
        <dbReference type="SAM" id="MobiDB-lite"/>
    </source>
</evidence>
<reference evidence="5 6" key="1">
    <citation type="journal article" date="2016" name="BMC Genomics">
        <title>Comparative genomics reveals Cyclospora cayetanensis possesses coccidia-like metabolism and invasion components but unique surface antigens.</title>
        <authorList>
            <person name="Liu S."/>
            <person name="Wang L."/>
            <person name="Zheng H."/>
            <person name="Xu Z."/>
            <person name="Roellig D.M."/>
            <person name="Li N."/>
            <person name="Frace M.A."/>
            <person name="Tang K."/>
            <person name="Arrowood M.J."/>
            <person name="Moss D.M."/>
            <person name="Zhang L."/>
            <person name="Feng Y."/>
            <person name="Xiao L."/>
        </authorList>
    </citation>
    <scope>NUCLEOTIDE SEQUENCE [LARGE SCALE GENOMIC DNA]</scope>
    <source>
        <strain evidence="5 6">CHN_HEN01</strain>
    </source>
</reference>
<sequence length="890" mass="94017">MASSAEAASPGVFSPAEETPRQCRNDSRSRPSVGFDSQAAEALLRPPAASLQLLRDCLPSVTAAAAAATASRVYSSRLACSSKTTFQKSVHLRQPASVAVGSDAADGAAKFLVRLEPGEQQPASAAMNRLPDGGKAPLPQQQPSLRAALLQMLQQQAAAKAAGGLSVHPGAVGPAARRKKVLTAVFLRKRRNQQQLLTLHSSRKASQKRKAYQGVGRRIGESPLVDSLGMHTRGGVSPGALGDESNALDAAHITVASLAQHLRQPEERVLELAKALLEGLPGAPAVSLGSTMTEEEAEFLSDELGCLQLSSVAATEAGGITQAVSSSSFRLSSLRTHASQQQGHGLQQLVTCVDTPGHAAFASMRRRGAAATDLAILVVAGDEGVKPQTAECVRLLAEKNIQTVVAVTKMDRPGASVDRVKKDLAALGVVSDEDGGSVPFIPVSAKTGEGLADLEAAIALLAEGMPHLVVPPPPLTGAPVAAARGLVLESRVDPHRGRLLHVIVRSGFLREGAWVAVGPHYGRIKKMYVGSAGGPTEGPKQVKCAGMNEAVEIGGLGDMEASAGQLVVQAKNQQQAAKLAAMAQRAQQARALQAPSRVEKLEADSQVTTASSPDGLRHAGASTLPEVAVVLKTGDQGSLEAIVDWIESRNSQTQNSAIQSSRVEEALTAALSRAHAEEEGAHEEEQARRSSLLQQWRPLRVVRSGVGPVNASDVRYAQMTRAVILAFGVSVLDHVQQAIEEAGVPLRAQNIVYRLFDDLESIYDFHFGPKFEMVQSARAQITQVGSYVLKKRKGGLQTVVGLEVKQGTPNTQHAYSLVRNGKTLVEGLKVKSMQKSKESATSLAKGSRDGAIIFDSPFEFQEGDVLIAFEQREKCPPPFLSGHHFMRAPE</sequence>
<dbReference type="Pfam" id="PF00009">
    <property type="entry name" value="GTP_EFTU"/>
    <property type="match status" value="1"/>
</dbReference>
<dbReference type="Gene3D" id="3.40.50.10050">
    <property type="entry name" value="Translation initiation factor IF- 2, domain 3"/>
    <property type="match status" value="1"/>
</dbReference>
<dbReference type="Proteomes" id="UP000095192">
    <property type="component" value="Unassembled WGS sequence"/>
</dbReference>
<dbReference type="PANTHER" id="PTHR43381">
    <property type="entry name" value="TRANSLATION INITIATION FACTOR IF-2-RELATED"/>
    <property type="match status" value="1"/>
</dbReference>
<keyword evidence="5" id="KW-0648">Protein biosynthesis</keyword>
<dbReference type="Gene3D" id="3.40.50.300">
    <property type="entry name" value="P-loop containing nucleotide triphosphate hydrolases"/>
    <property type="match status" value="1"/>
</dbReference>
<dbReference type="InterPro" id="IPR000795">
    <property type="entry name" value="T_Tr_GTP-bd_dom"/>
</dbReference>
<feature type="compositionally biased region" description="Basic and acidic residues" evidence="3">
    <location>
        <begin position="674"/>
        <end position="688"/>
    </location>
</feature>
<dbReference type="SUPFAM" id="SSF52156">
    <property type="entry name" value="Initiation factor IF2/eIF5b, domain 3"/>
    <property type="match status" value="1"/>
</dbReference>
<feature type="compositionally biased region" description="Basic and acidic residues" evidence="3">
    <location>
        <begin position="18"/>
        <end position="29"/>
    </location>
</feature>
<evidence type="ECO:0000259" key="4">
    <source>
        <dbReference type="PROSITE" id="PS51722"/>
    </source>
</evidence>
<evidence type="ECO:0000313" key="6">
    <source>
        <dbReference type="Proteomes" id="UP000095192"/>
    </source>
</evidence>
<dbReference type="InterPro" id="IPR023115">
    <property type="entry name" value="TIF_IF2_dom3"/>
</dbReference>
<protein>
    <submittedName>
        <fullName evidence="5">Elongation factor TU GTP-binding domain-containing protein</fullName>
    </submittedName>
</protein>
<evidence type="ECO:0000313" key="5">
    <source>
        <dbReference type="EMBL" id="OEH79060.1"/>
    </source>
</evidence>
<dbReference type="InterPro" id="IPR027417">
    <property type="entry name" value="P-loop_NTPase"/>
</dbReference>
<evidence type="ECO:0000256" key="2">
    <source>
        <dbReference type="ARBA" id="ARBA00023134"/>
    </source>
</evidence>
<dbReference type="Gene3D" id="2.40.30.10">
    <property type="entry name" value="Translation factors"/>
    <property type="match status" value="2"/>
</dbReference>
<dbReference type="GO" id="GO:0005525">
    <property type="term" value="F:GTP binding"/>
    <property type="evidence" value="ECO:0007669"/>
    <property type="project" value="UniProtKB-KW"/>
</dbReference>
<dbReference type="InterPro" id="IPR009000">
    <property type="entry name" value="Transl_B-barrel_sf"/>
</dbReference>
<dbReference type="VEuPathDB" id="ToxoDB:cyc_04103"/>
<dbReference type="InParanoid" id="A0A1D3D6L7"/>
<keyword evidence="6" id="KW-1185">Reference proteome</keyword>
<dbReference type="GO" id="GO:0005737">
    <property type="term" value="C:cytoplasm"/>
    <property type="evidence" value="ECO:0007669"/>
    <property type="project" value="TreeGrafter"/>
</dbReference>
<feature type="region of interest" description="Disordered" evidence="3">
    <location>
        <begin position="593"/>
        <end position="619"/>
    </location>
</feature>
<dbReference type="SUPFAM" id="SSF50447">
    <property type="entry name" value="Translation proteins"/>
    <property type="match status" value="2"/>
</dbReference>